<dbReference type="AlphaFoldDB" id="A0A0P1B759"/>
<keyword evidence="2" id="KW-1185">Reference proteome</keyword>
<dbReference type="Proteomes" id="UP000054845">
    <property type="component" value="Unassembled WGS sequence"/>
</dbReference>
<name>A0A0P1B759_9BASI</name>
<organism evidence="1 2">
    <name type="scientific">Ceraceosorus bombacis</name>
    <dbReference type="NCBI Taxonomy" id="401625"/>
    <lineage>
        <taxon>Eukaryota</taxon>
        <taxon>Fungi</taxon>
        <taxon>Dikarya</taxon>
        <taxon>Basidiomycota</taxon>
        <taxon>Ustilaginomycotina</taxon>
        <taxon>Exobasidiomycetes</taxon>
        <taxon>Ceraceosorales</taxon>
        <taxon>Ceraceosoraceae</taxon>
        <taxon>Ceraceosorus</taxon>
    </lineage>
</organism>
<dbReference type="EMBL" id="CCYA01000065">
    <property type="protein sequence ID" value="CEH11716.1"/>
    <property type="molecule type" value="Genomic_DNA"/>
</dbReference>
<reference evidence="1 2" key="1">
    <citation type="submission" date="2014-09" db="EMBL/GenBank/DDBJ databases">
        <authorList>
            <person name="Magalhaes I.L.F."/>
            <person name="Oliveira U."/>
            <person name="Santos F.R."/>
            <person name="Vidigal T.H.D.A."/>
            <person name="Brescovit A.D."/>
            <person name="Santos A.J."/>
        </authorList>
    </citation>
    <scope>NUCLEOTIDE SEQUENCE [LARGE SCALE GENOMIC DNA]</scope>
</reference>
<evidence type="ECO:0000313" key="1">
    <source>
        <dbReference type="EMBL" id="CEH11716.1"/>
    </source>
</evidence>
<proteinExistence type="predicted"/>
<accession>A0A0P1B759</accession>
<evidence type="ECO:0000313" key="2">
    <source>
        <dbReference type="Proteomes" id="UP000054845"/>
    </source>
</evidence>
<protein>
    <submittedName>
        <fullName evidence="1">Uncharacterized protein</fullName>
    </submittedName>
</protein>
<sequence>MRCARLAAQHAPLVAAWPPLLHAEQLATVSLLAWPHAADAGKRLISSIPQPVQREVDFARPHGESFGRSSIKAGAGARSGNLHEVRKDVCLLFLHS</sequence>